<organism evidence="2 3">
    <name type="scientific">Paraflavitalea soli</name>
    <dbReference type="NCBI Taxonomy" id="2315862"/>
    <lineage>
        <taxon>Bacteria</taxon>
        <taxon>Pseudomonadati</taxon>
        <taxon>Bacteroidota</taxon>
        <taxon>Chitinophagia</taxon>
        <taxon>Chitinophagales</taxon>
        <taxon>Chitinophagaceae</taxon>
        <taxon>Paraflavitalea</taxon>
    </lineage>
</organism>
<proteinExistence type="predicted"/>
<evidence type="ECO:0000313" key="3">
    <source>
        <dbReference type="Proteomes" id="UP000263900"/>
    </source>
</evidence>
<reference evidence="2 3" key="1">
    <citation type="submission" date="2018-09" db="EMBL/GenBank/DDBJ databases">
        <title>Genome sequencing of strain 6GH32-13.</title>
        <authorList>
            <person name="Weon H.-Y."/>
            <person name="Heo J."/>
            <person name="Kwon S.-W."/>
        </authorList>
    </citation>
    <scope>NUCLEOTIDE SEQUENCE [LARGE SCALE GENOMIC DNA]</scope>
    <source>
        <strain evidence="2 3">5GH32-13</strain>
    </source>
</reference>
<dbReference type="Gene3D" id="2.40.50.1020">
    <property type="entry name" value="LytTr DNA-binding domain"/>
    <property type="match status" value="1"/>
</dbReference>
<dbReference type="GO" id="GO:0000156">
    <property type="term" value="F:phosphorelay response regulator activity"/>
    <property type="evidence" value="ECO:0007669"/>
    <property type="project" value="InterPro"/>
</dbReference>
<name>A0A3B7N6B1_9BACT</name>
<dbReference type="SMART" id="SM00850">
    <property type="entry name" value="LytTR"/>
    <property type="match status" value="1"/>
</dbReference>
<evidence type="ECO:0000313" key="2">
    <source>
        <dbReference type="EMBL" id="AXY77591.1"/>
    </source>
</evidence>
<dbReference type="OrthoDB" id="1116942at2"/>
<keyword evidence="3" id="KW-1185">Reference proteome</keyword>
<feature type="domain" description="HTH LytTR-type" evidence="1">
    <location>
        <begin position="12"/>
        <end position="115"/>
    </location>
</feature>
<dbReference type="PROSITE" id="PS50930">
    <property type="entry name" value="HTH_LYTTR"/>
    <property type="match status" value="1"/>
</dbReference>
<sequence length="118" mass="13311">MPEKTITGSSLILLPGNSGIAVLDIGSIIRIQAISNYSKLFFTNGKKLVVAKVLKRFEEDLAANDFIRPHRTHLVNKKFILRYIDGEGGKIELHNGELIDVSKRRKPEFLHHWSTNAC</sequence>
<dbReference type="GO" id="GO:0003677">
    <property type="term" value="F:DNA binding"/>
    <property type="evidence" value="ECO:0007669"/>
    <property type="project" value="InterPro"/>
</dbReference>
<dbReference type="Proteomes" id="UP000263900">
    <property type="component" value="Chromosome"/>
</dbReference>
<dbReference type="RefSeq" id="WP_119053464.1">
    <property type="nucleotide sequence ID" value="NZ_CP032157.1"/>
</dbReference>
<dbReference type="InterPro" id="IPR046947">
    <property type="entry name" value="LytR-like"/>
</dbReference>
<dbReference type="KEGG" id="pseg:D3H65_28005"/>
<dbReference type="AlphaFoldDB" id="A0A3B7N6B1"/>
<dbReference type="EMBL" id="CP032157">
    <property type="protein sequence ID" value="AXY77591.1"/>
    <property type="molecule type" value="Genomic_DNA"/>
</dbReference>
<dbReference type="PANTHER" id="PTHR37299">
    <property type="entry name" value="TRANSCRIPTIONAL REGULATOR-RELATED"/>
    <property type="match status" value="1"/>
</dbReference>
<dbReference type="PANTHER" id="PTHR37299:SF1">
    <property type="entry name" value="STAGE 0 SPORULATION PROTEIN A HOMOLOG"/>
    <property type="match status" value="1"/>
</dbReference>
<gene>
    <name evidence="2" type="ORF">D3H65_28005</name>
</gene>
<protein>
    <submittedName>
        <fullName evidence="2">LytTR family transcriptional regulator</fullName>
    </submittedName>
</protein>
<dbReference type="InterPro" id="IPR007492">
    <property type="entry name" value="LytTR_DNA-bd_dom"/>
</dbReference>
<dbReference type="Pfam" id="PF04397">
    <property type="entry name" value="LytTR"/>
    <property type="match status" value="1"/>
</dbReference>
<accession>A0A3B7N6B1</accession>
<evidence type="ECO:0000259" key="1">
    <source>
        <dbReference type="PROSITE" id="PS50930"/>
    </source>
</evidence>